<evidence type="ECO:0000313" key="3">
    <source>
        <dbReference type="Proteomes" id="UP001203665"/>
    </source>
</evidence>
<dbReference type="PROSITE" id="PS51500">
    <property type="entry name" value="SIN"/>
    <property type="match status" value="1"/>
</dbReference>
<dbReference type="Pfam" id="PF08671">
    <property type="entry name" value="SinI"/>
    <property type="match status" value="1"/>
</dbReference>
<dbReference type="InterPro" id="IPR036281">
    <property type="entry name" value="SinR/SinI_dimer_dom_sf"/>
</dbReference>
<proteinExistence type="predicted"/>
<feature type="domain" description="Sin" evidence="1">
    <location>
        <begin position="17"/>
        <end position="55"/>
    </location>
</feature>
<reference evidence="2" key="1">
    <citation type="submission" date="2022-06" db="EMBL/GenBank/DDBJ databases">
        <title>Alkalicoccobacillus porphyridii sp. nov., isolated from a marine red alga, Porphyridium purpureum and reclassification of Shouchella plakortidis and Shouchella gibsonii as Alkalicoccobacillus plakortidis comb. nov. and Alkalicoccobacillus gibsonii comb. nov.</title>
        <authorList>
            <person name="Kim K.H."/>
            <person name="Lee J.K."/>
            <person name="Han D.M."/>
            <person name="Baek J.H."/>
            <person name="Jeon C.O."/>
        </authorList>
    </citation>
    <scope>NUCLEOTIDE SEQUENCE</scope>
    <source>
        <strain evidence="2">DSM 19153</strain>
    </source>
</reference>
<accession>A0ABT0XQ57</accession>
<sequence length="72" mass="8260">MMAVLPKIVHILGGICLVPFNSESELDKEWSNLIKEALEMGISAEEIRQFLKDPKMVDNLSNAHVLERLYYK</sequence>
<dbReference type="InterPro" id="IPR010981">
    <property type="entry name" value="SinR/SinI_dimer_dom"/>
</dbReference>
<protein>
    <submittedName>
        <fullName evidence="2">Anti-repressor SinI family protein</fullName>
    </submittedName>
</protein>
<dbReference type="SUPFAM" id="SSF47406">
    <property type="entry name" value="SinR repressor dimerisation domain-like"/>
    <property type="match status" value="1"/>
</dbReference>
<dbReference type="Proteomes" id="UP001203665">
    <property type="component" value="Unassembled WGS sequence"/>
</dbReference>
<dbReference type="RefSeq" id="WP_251611280.1">
    <property type="nucleotide sequence ID" value="NZ_JAMQJY010000004.1"/>
</dbReference>
<dbReference type="EMBL" id="JAMQJY010000004">
    <property type="protein sequence ID" value="MCM2677473.1"/>
    <property type="molecule type" value="Genomic_DNA"/>
</dbReference>
<gene>
    <name evidence="2" type="ORF">NDM98_19845</name>
</gene>
<comment type="caution">
    <text evidence="2">The sequence shown here is derived from an EMBL/GenBank/DDBJ whole genome shotgun (WGS) entry which is preliminary data.</text>
</comment>
<keyword evidence="3" id="KW-1185">Reference proteome</keyword>
<evidence type="ECO:0000259" key="1">
    <source>
        <dbReference type="PROSITE" id="PS51500"/>
    </source>
</evidence>
<evidence type="ECO:0000313" key="2">
    <source>
        <dbReference type="EMBL" id="MCM2677473.1"/>
    </source>
</evidence>
<name>A0ABT0XQ57_9BACI</name>
<organism evidence="2 3">
    <name type="scientific">Alkalicoccobacillus plakortidis</name>
    <dbReference type="NCBI Taxonomy" id="444060"/>
    <lineage>
        <taxon>Bacteria</taxon>
        <taxon>Bacillati</taxon>
        <taxon>Bacillota</taxon>
        <taxon>Bacilli</taxon>
        <taxon>Bacillales</taxon>
        <taxon>Bacillaceae</taxon>
        <taxon>Alkalicoccobacillus</taxon>
    </lineage>
</organism>